<organism evidence="2">
    <name type="scientific">Paenibacillus sp. AN1007</name>
    <dbReference type="NCBI Taxonomy" id="3151385"/>
    <lineage>
        <taxon>Bacteria</taxon>
        <taxon>Bacillati</taxon>
        <taxon>Bacillota</taxon>
        <taxon>Bacilli</taxon>
        <taxon>Bacillales</taxon>
        <taxon>Paenibacillaceae</taxon>
        <taxon>Paenibacillus</taxon>
    </lineage>
</organism>
<accession>A0AAU8NBN9</accession>
<evidence type="ECO:0000313" key="2">
    <source>
        <dbReference type="EMBL" id="XCP94042.1"/>
    </source>
</evidence>
<dbReference type="EMBL" id="CP159992">
    <property type="protein sequence ID" value="XCP94042.1"/>
    <property type="molecule type" value="Genomic_DNA"/>
</dbReference>
<protein>
    <submittedName>
        <fullName evidence="2">Uncharacterized protein</fullName>
    </submittedName>
</protein>
<evidence type="ECO:0000256" key="1">
    <source>
        <dbReference type="SAM" id="Phobius"/>
    </source>
</evidence>
<keyword evidence="1" id="KW-0472">Membrane</keyword>
<keyword evidence="1" id="KW-0812">Transmembrane</keyword>
<reference evidence="2" key="1">
    <citation type="submission" date="2024-05" db="EMBL/GenBank/DDBJ databases">
        <title>Draft genome assemblies of 36 bacteria isolated from hibernating arctic ground squirrels.</title>
        <authorList>
            <person name="McKee H."/>
            <person name="Mullen L."/>
            <person name="Drown D.M."/>
            <person name="Duddleston K.N."/>
        </authorList>
    </citation>
    <scope>NUCLEOTIDE SEQUENCE</scope>
    <source>
        <strain evidence="2">AN1007</strain>
    </source>
</reference>
<sequence>MINQLNTNSYKLMSAGIVVLLLASVIGGEGSGLKDAVQGAMTGAGAVFTVVGLWMAGSKK</sequence>
<dbReference type="AlphaFoldDB" id="A0AAU8NBN9"/>
<name>A0AAU8NBN9_9BACL</name>
<keyword evidence="1" id="KW-1133">Transmembrane helix</keyword>
<feature type="transmembrane region" description="Helical" evidence="1">
    <location>
        <begin position="37"/>
        <end position="56"/>
    </location>
</feature>
<gene>
    <name evidence="2" type="ORF">ABXS70_23105</name>
</gene>
<dbReference type="RefSeq" id="WP_342554064.1">
    <property type="nucleotide sequence ID" value="NZ_CP159992.1"/>
</dbReference>
<proteinExistence type="predicted"/>